<name>N1J8X6_BLUG1</name>
<dbReference type="Proteomes" id="UP000015441">
    <property type="component" value="Unassembled WGS sequence"/>
</dbReference>
<dbReference type="GO" id="GO:0003723">
    <property type="term" value="F:RNA binding"/>
    <property type="evidence" value="ECO:0007669"/>
    <property type="project" value="InterPro"/>
</dbReference>
<sequence>MRYAFLGCLISSFAVNSLAGVAHSSDEISVVSDDNSVAASIDKRHAIVPPPTFNNTSPFNDTDASKPPVSTPEPCGKVVDVCPEASKDAASDLSKITHKKYRCDIAVFHQSQVEAAAKKGCEINKSKWKLLLSPLQLSPSKFHLLEDGNVAPPVEKEKLEGPFFIFPLMTSAETYKWGPQGEFRVLFNEKCQVAGVVHKKTSNKCEKNRCSIFKKHVTYERCATE</sequence>
<dbReference type="InterPro" id="IPR016191">
    <property type="entry name" value="Ribonuclease/ribotoxin"/>
</dbReference>
<keyword evidence="6" id="KW-1185">Reference proteome</keyword>
<evidence type="ECO:0000313" key="6">
    <source>
        <dbReference type="Proteomes" id="UP000015441"/>
    </source>
</evidence>
<gene>
    <name evidence="5" type="ORF">BGHDH14_bghG002084000001001</name>
</gene>
<dbReference type="EMBL" id="CAUH01002084">
    <property type="protein sequence ID" value="CCU76059.1"/>
    <property type="molecule type" value="Genomic_DNA"/>
</dbReference>
<evidence type="ECO:0000256" key="4">
    <source>
        <dbReference type="SAM" id="SignalP"/>
    </source>
</evidence>
<dbReference type="SUPFAM" id="SSF53933">
    <property type="entry name" value="Microbial ribonucleases"/>
    <property type="match status" value="1"/>
</dbReference>
<feature type="chain" id="PRO_5004107072" evidence="4">
    <location>
        <begin position="25"/>
        <end position="225"/>
    </location>
</feature>
<organism evidence="5 6">
    <name type="scientific">Blumeria graminis f. sp. hordei (strain DH14)</name>
    <name type="common">Barley powdery mildew</name>
    <name type="synonym">Oidium monilioides f. sp. hordei</name>
    <dbReference type="NCBI Taxonomy" id="546991"/>
    <lineage>
        <taxon>Eukaryota</taxon>
        <taxon>Fungi</taxon>
        <taxon>Dikarya</taxon>
        <taxon>Ascomycota</taxon>
        <taxon>Pezizomycotina</taxon>
        <taxon>Leotiomycetes</taxon>
        <taxon>Erysiphales</taxon>
        <taxon>Erysiphaceae</taxon>
        <taxon>Blumeria</taxon>
        <taxon>Blumeria hordei</taxon>
    </lineage>
</organism>
<feature type="signal peptide" evidence="4">
    <location>
        <begin position="1"/>
        <end position="24"/>
    </location>
</feature>
<dbReference type="GO" id="GO:0004540">
    <property type="term" value="F:RNA nuclease activity"/>
    <property type="evidence" value="ECO:0007669"/>
    <property type="project" value="InterPro"/>
</dbReference>
<dbReference type="AlphaFoldDB" id="N1J8X6"/>
<dbReference type="SMR" id="N1J8X6"/>
<evidence type="ECO:0000256" key="2">
    <source>
        <dbReference type="ARBA" id="ARBA00022801"/>
    </source>
</evidence>
<protein>
    <submittedName>
        <fullName evidence="5">CSEP0342 putative effector protein</fullName>
    </submittedName>
</protein>
<dbReference type="InParanoid" id="N1J8X6"/>
<accession>N1J8X6</accession>
<evidence type="ECO:0000313" key="5">
    <source>
        <dbReference type="EMBL" id="CCU76059.1"/>
    </source>
</evidence>
<evidence type="ECO:0000256" key="1">
    <source>
        <dbReference type="ARBA" id="ARBA00022722"/>
    </source>
</evidence>
<proteinExistence type="predicted"/>
<reference evidence="5 6" key="1">
    <citation type="journal article" date="2010" name="Science">
        <title>Genome expansion and gene loss in powdery mildew fungi reveal tradeoffs in extreme parasitism.</title>
        <authorList>
            <person name="Spanu P.D."/>
            <person name="Abbott J.C."/>
            <person name="Amselem J."/>
            <person name="Burgis T.A."/>
            <person name="Soanes D.M."/>
            <person name="Stueber K."/>
            <person name="Ver Loren van Themaat E."/>
            <person name="Brown J.K.M."/>
            <person name="Butcher S.A."/>
            <person name="Gurr S.J."/>
            <person name="Lebrun M.-H."/>
            <person name="Ridout C.J."/>
            <person name="Schulze-Lefert P."/>
            <person name="Talbot N.J."/>
            <person name="Ahmadinejad N."/>
            <person name="Ametz C."/>
            <person name="Barton G.R."/>
            <person name="Benjdia M."/>
            <person name="Bidzinski P."/>
            <person name="Bindschedler L.V."/>
            <person name="Both M."/>
            <person name="Brewer M.T."/>
            <person name="Cadle-Davidson L."/>
            <person name="Cadle-Davidson M.M."/>
            <person name="Collemare J."/>
            <person name="Cramer R."/>
            <person name="Frenkel O."/>
            <person name="Godfrey D."/>
            <person name="Harriman J."/>
            <person name="Hoede C."/>
            <person name="King B.C."/>
            <person name="Klages S."/>
            <person name="Kleemann J."/>
            <person name="Knoll D."/>
            <person name="Koti P.S."/>
            <person name="Kreplak J."/>
            <person name="Lopez-Ruiz F.J."/>
            <person name="Lu X."/>
            <person name="Maekawa T."/>
            <person name="Mahanil S."/>
            <person name="Micali C."/>
            <person name="Milgroom M.G."/>
            <person name="Montana G."/>
            <person name="Noir S."/>
            <person name="O'Connell R.J."/>
            <person name="Oberhaensli S."/>
            <person name="Parlange F."/>
            <person name="Pedersen C."/>
            <person name="Quesneville H."/>
            <person name="Reinhardt R."/>
            <person name="Rott M."/>
            <person name="Sacristan S."/>
            <person name="Schmidt S.M."/>
            <person name="Schoen M."/>
            <person name="Skamnioti P."/>
            <person name="Sommer H."/>
            <person name="Stephens A."/>
            <person name="Takahara H."/>
            <person name="Thordal-Christensen H."/>
            <person name="Vigouroux M."/>
            <person name="Wessling R."/>
            <person name="Wicker T."/>
            <person name="Panstruga R."/>
        </authorList>
    </citation>
    <scope>NUCLEOTIDE SEQUENCE [LARGE SCALE GENOMIC DNA]</scope>
    <source>
        <strain evidence="5">DH14</strain>
    </source>
</reference>
<keyword evidence="2" id="KW-0378">Hydrolase</keyword>
<feature type="compositionally biased region" description="Low complexity" evidence="3">
    <location>
        <begin position="53"/>
        <end position="62"/>
    </location>
</feature>
<dbReference type="OrthoDB" id="5425539at2759"/>
<comment type="caution">
    <text evidence="5">The sequence shown here is derived from an EMBL/GenBank/DDBJ whole genome shotgun (WGS) entry which is preliminary data.</text>
</comment>
<evidence type="ECO:0000256" key="3">
    <source>
        <dbReference type="SAM" id="MobiDB-lite"/>
    </source>
</evidence>
<dbReference type="Gene3D" id="3.10.450.30">
    <property type="entry name" value="Microbial ribonucleases"/>
    <property type="match status" value="1"/>
</dbReference>
<feature type="region of interest" description="Disordered" evidence="3">
    <location>
        <begin position="49"/>
        <end position="73"/>
    </location>
</feature>
<dbReference type="GO" id="GO:0016787">
    <property type="term" value="F:hydrolase activity"/>
    <property type="evidence" value="ECO:0007669"/>
    <property type="project" value="UniProtKB-KW"/>
</dbReference>
<keyword evidence="4" id="KW-0732">Signal</keyword>
<dbReference type="HOGENOM" id="CLU_1229750_0_0_1"/>
<keyword evidence="1" id="KW-0540">Nuclease</keyword>